<comment type="caution">
    <text evidence="2">The sequence shown here is derived from an EMBL/GenBank/DDBJ whole genome shotgun (WGS) entry which is preliminary data.</text>
</comment>
<dbReference type="EMBL" id="NHYE01001334">
    <property type="protein sequence ID" value="PPQ96720.1"/>
    <property type="molecule type" value="Genomic_DNA"/>
</dbReference>
<name>A0A409Y134_9AGAR</name>
<dbReference type="Proteomes" id="UP000284706">
    <property type="component" value="Unassembled WGS sequence"/>
</dbReference>
<feature type="region of interest" description="Disordered" evidence="1">
    <location>
        <begin position="1"/>
        <end position="23"/>
    </location>
</feature>
<protein>
    <submittedName>
        <fullName evidence="2">Uncharacterized protein</fullName>
    </submittedName>
</protein>
<sequence>MDYSTSSSVRNSNVVERQSSSPLPNLCNPVIRKSSYAPISVVDSLDNATLNSTPKDVDNVTGLNIPSFTVRAMDPIPNSRACLTSRRGKKLSASEAKRRHVTNTKGLGITQPKSMRPYAKHIRYMQALEQYVAYLYEQFQGLGVQPPVLVLSERQEDMSETALRSLLLFLQAATRNQERLLALEMEISLQLQNMLDIEKNMAAS</sequence>
<accession>A0A409Y134</accession>
<evidence type="ECO:0000313" key="2">
    <source>
        <dbReference type="EMBL" id="PPQ96720.1"/>
    </source>
</evidence>
<gene>
    <name evidence="2" type="ORF">CVT26_010273</name>
</gene>
<proteinExistence type="predicted"/>
<dbReference type="AlphaFoldDB" id="A0A409Y134"/>
<reference evidence="2 3" key="1">
    <citation type="journal article" date="2018" name="Evol. Lett.">
        <title>Horizontal gene cluster transfer increased hallucinogenic mushroom diversity.</title>
        <authorList>
            <person name="Reynolds H.T."/>
            <person name="Vijayakumar V."/>
            <person name="Gluck-Thaler E."/>
            <person name="Korotkin H.B."/>
            <person name="Matheny P.B."/>
            <person name="Slot J.C."/>
        </authorList>
    </citation>
    <scope>NUCLEOTIDE SEQUENCE [LARGE SCALE GENOMIC DNA]</scope>
    <source>
        <strain evidence="2 3">SRW20</strain>
    </source>
</reference>
<dbReference type="InParanoid" id="A0A409Y134"/>
<organism evidence="2 3">
    <name type="scientific">Gymnopilus dilepis</name>
    <dbReference type="NCBI Taxonomy" id="231916"/>
    <lineage>
        <taxon>Eukaryota</taxon>
        <taxon>Fungi</taxon>
        <taxon>Dikarya</taxon>
        <taxon>Basidiomycota</taxon>
        <taxon>Agaricomycotina</taxon>
        <taxon>Agaricomycetes</taxon>
        <taxon>Agaricomycetidae</taxon>
        <taxon>Agaricales</taxon>
        <taxon>Agaricineae</taxon>
        <taxon>Hymenogastraceae</taxon>
        <taxon>Gymnopilus</taxon>
    </lineage>
</organism>
<feature type="compositionally biased region" description="Low complexity" evidence="1">
    <location>
        <begin position="1"/>
        <end position="21"/>
    </location>
</feature>
<keyword evidence="3" id="KW-1185">Reference proteome</keyword>
<evidence type="ECO:0000256" key="1">
    <source>
        <dbReference type="SAM" id="MobiDB-lite"/>
    </source>
</evidence>
<evidence type="ECO:0000313" key="3">
    <source>
        <dbReference type="Proteomes" id="UP000284706"/>
    </source>
</evidence>